<evidence type="ECO:0000259" key="5">
    <source>
        <dbReference type="PROSITE" id="PS51447"/>
    </source>
</evidence>
<keyword evidence="2 3" id="KW-0694">RNA-binding</keyword>
<dbReference type="InterPro" id="IPR041616">
    <property type="entry name" value="PheRS_beta_core"/>
</dbReference>
<keyword evidence="1 3" id="KW-0820">tRNA-binding</keyword>
<dbReference type="Pfam" id="PF03147">
    <property type="entry name" value="FDX-ACB"/>
    <property type="match status" value="1"/>
</dbReference>
<keyword evidence="6" id="KW-0436">Ligase</keyword>
<dbReference type="PANTHER" id="PTHR10947">
    <property type="entry name" value="PHENYLALANYL-TRNA SYNTHETASE BETA CHAIN AND LEUCINE-RICH REPEAT-CONTAINING PROTEIN 47"/>
    <property type="match status" value="1"/>
</dbReference>
<dbReference type="GO" id="GO:0006432">
    <property type="term" value="P:phenylalanyl-tRNA aminoacylation"/>
    <property type="evidence" value="ECO:0007669"/>
    <property type="project" value="InterPro"/>
</dbReference>
<dbReference type="PROSITE" id="PS50886">
    <property type="entry name" value="TRBD"/>
    <property type="match status" value="1"/>
</dbReference>
<dbReference type="Gene3D" id="3.30.930.10">
    <property type="entry name" value="Bira Bifunctional Protein, Domain 2"/>
    <property type="match status" value="1"/>
</dbReference>
<dbReference type="Pfam" id="PF01588">
    <property type="entry name" value="tRNA_bind"/>
    <property type="match status" value="1"/>
</dbReference>
<dbReference type="SUPFAM" id="SSF55681">
    <property type="entry name" value="Class II aaRS and biotin synthetases"/>
    <property type="match status" value="1"/>
</dbReference>
<dbReference type="InterPro" id="IPR045864">
    <property type="entry name" value="aa-tRNA-synth_II/BPL/LPL"/>
</dbReference>
<dbReference type="GO" id="GO:0004826">
    <property type="term" value="F:phenylalanine-tRNA ligase activity"/>
    <property type="evidence" value="ECO:0007669"/>
    <property type="project" value="InterPro"/>
</dbReference>
<accession>A0A478FPJ0</accession>
<dbReference type="CDD" id="cd02796">
    <property type="entry name" value="tRNA_bind_bactPheRS"/>
    <property type="match status" value="1"/>
</dbReference>
<dbReference type="Proteomes" id="UP000324831">
    <property type="component" value="Unassembled WGS sequence"/>
</dbReference>
<evidence type="ECO:0000256" key="2">
    <source>
        <dbReference type="ARBA" id="ARBA00022884"/>
    </source>
</evidence>
<dbReference type="InterPro" id="IPR045060">
    <property type="entry name" value="Phe-tRNA-ligase_IIc_bsu"/>
</dbReference>
<sequence length="637" mass="74676">MIVSRNLLAEFFPAIKDFSLEEISKVFFRSGIEVEKCEKIVAPSGIYYGVIEKVEKVGNSDKLNLCQVFIPFKKERFSIVCGASNVREGIKVLVALPGAKLLNGDFVISERKFESWGIVSYGMICGYTELYKSNLLKAIFENPFEKGQIIEFSEFWDTSKPFEPSDLWLDDWIFDLSIPANRGDLHSVWGLSRELCKLLGKGKNDLKNGTFYQDLKDIWFLKRALLVNNQREVSIDRYLYLIFNETNGESKLLIRKKSEYFKKLRDCFLKKELLEDFEFKKISICRKRIFDFLGLDKECEFRGDFFILEDDYALVPEWRVDIQTERDVVDEIVCFIGWDNLISKPISSSIGLLHLNKNQQILAVEKIRELWRSLGFYECTTFNLHRKNIDEISVNNPLSEEHVSLRKHALFELLEVIKRNYRGKNELKPVFEISEEQFLNRESKWILNVLIPEKRDLFLLGETKLAFDLFDIKALIEKTSRYLNSNFCFLKSENFDDLFSKTNYLEIQENQMKIGSLGYLKTDLPFNVWGFYMEIFFNPCKKNKTFRISKYPPSYKDISLEIDKSKNLSIGKIIGELRSKYLVSTRIVEKYETEDILSYLIRIKFQSYENTLSGEEIQQSISEINQILEKVDGVKLR</sequence>
<dbReference type="PANTHER" id="PTHR10947:SF3">
    <property type="entry name" value="LEUCINE-RICH REPEAT-CONTAINING PROTEIN 47"/>
    <property type="match status" value="1"/>
</dbReference>
<feature type="domain" description="FDX-ACB" evidence="5">
    <location>
        <begin position="549"/>
        <end position="637"/>
    </location>
</feature>
<dbReference type="GO" id="GO:0000049">
    <property type="term" value="F:tRNA binding"/>
    <property type="evidence" value="ECO:0007669"/>
    <property type="project" value="UniProtKB-UniRule"/>
</dbReference>
<dbReference type="InterPro" id="IPR036690">
    <property type="entry name" value="Fdx_antiC-bd_sf"/>
</dbReference>
<dbReference type="AlphaFoldDB" id="A0A478FPJ0"/>
<dbReference type="InterPro" id="IPR012340">
    <property type="entry name" value="NA-bd_OB-fold"/>
</dbReference>
<evidence type="ECO:0000313" key="6">
    <source>
        <dbReference type="EMBL" id="GCE63291.1"/>
    </source>
</evidence>
<dbReference type="Gene3D" id="3.30.56.10">
    <property type="match status" value="1"/>
</dbReference>
<dbReference type="Gene3D" id="3.30.70.380">
    <property type="entry name" value="Ferrodoxin-fold anticodon-binding domain"/>
    <property type="match status" value="1"/>
</dbReference>
<comment type="caution">
    <text evidence="6">The sequence shown here is derived from an EMBL/GenBank/DDBJ whole genome shotgun (WGS) entry which is preliminary data.</text>
</comment>
<evidence type="ECO:0000259" key="4">
    <source>
        <dbReference type="PROSITE" id="PS50886"/>
    </source>
</evidence>
<dbReference type="SMART" id="SM00896">
    <property type="entry name" value="FDX-ACB"/>
    <property type="match status" value="1"/>
</dbReference>
<dbReference type="EMBL" id="BIMN01000001">
    <property type="protein sequence ID" value="GCE63291.1"/>
    <property type="molecule type" value="Genomic_DNA"/>
</dbReference>
<proteinExistence type="predicted"/>
<dbReference type="Gene3D" id="2.40.50.140">
    <property type="entry name" value="Nucleic acid-binding proteins"/>
    <property type="match status" value="1"/>
</dbReference>
<evidence type="ECO:0000313" key="7">
    <source>
        <dbReference type="Proteomes" id="UP000324831"/>
    </source>
</evidence>
<dbReference type="InterPro" id="IPR033714">
    <property type="entry name" value="tRNA_bind_bactPheRS"/>
</dbReference>
<dbReference type="Pfam" id="PF17759">
    <property type="entry name" value="tRNA_synthFbeta"/>
    <property type="match status" value="1"/>
</dbReference>
<evidence type="ECO:0000256" key="1">
    <source>
        <dbReference type="ARBA" id="ARBA00022555"/>
    </source>
</evidence>
<evidence type="ECO:0000256" key="3">
    <source>
        <dbReference type="PROSITE-ProRule" id="PRU00209"/>
    </source>
</evidence>
<feature type="domain" description="TRNA-binding" evidence="4">
    <location>
        <begin position="40"/>
        <end position="151"/>
    </location>
</feature>
<dbReference type="InterPro" id="IPR005121">
    <property type="entry name" value="Fdx_antiC-bd"/>
</dbReference>
<dbReference type="SUPFAM" id="SSF50249">
    <property type="entry name" value="Nucleic acid-binding proteins"/>
    <property type="match status" value="1"/>
</dbReference>
<dbReference type="InterPro" id="IPR009061">
    <property type="entry name" value="DNA-bd_dom_put_sf"/>
</dbReference>
<reference evidence="6 7" key="1">
    <citation type="submission" date="2019-01" db="EMBL/GenBank/DDBJ databases">
        <title>Draft genome sequences of Candidatus Mycoplasma haemohominis SWG34-3 identified from a patient with pyrexia, anemia and liver dysfunction.</title>
        <authorList>
            <person name="Sekizuka T."/>
            <person name="Hattori N."/>
            <person name="Katano H."/>
            <person name="Takuma T."/>
            <person name="Ito T."/>
            <person name="Arai N."/>
            <person name="Yanai R."/>
            <person name="Ishii S."/>
            <person name="Miura Y."/>
            <person name="Tokunaga T."/>
            <person name="Watanabe H."/>
            <person name="Nomura N."/>
            <person name="Eguchi J."/>
            <person name="Arai T."/>
            <person name="Hasegawa H."/>
            <person name="Nakamaki T."/>
            <person name="Wakita T."/>
            <person name="Niki Y."/>
            <person name="Kuroda M."/>
        </authorList>
    </citation>
    <scope>NUCLEOTIDE SEQUENCE [LARGE SCALE GENOMIC DNA]</scope>
    <source>
        <strain evidence="6">SWG34-3</strain>
    </source>
</reference>
<dbReference type="SUPFAM" id="SSF46955">
    <property type="entry name" value="Putative DNA-binding domain"/>
    <property type="match status" value="1"/>
</dbReference>
<dbReference type="SUPFAM" id="SSF54991">
    <property type="entry name" value="Anticodon-binding domain of PheRS"/>
    <property type="match status" value="1"/>
</dbReference>
<protein>
    <submittedName>
        <fullName evidence="6">Phenylalanine--tRNA ligase beta subunit</fullName>
    </submittedName>
</protein>
<dbReference type="InterPro" id="IPR002547">
    <property type="entry name" value="tRNA-bd_dom"/>
</dbReference>
<dbReference type="PROSITE" id="PS51447">
    <property type="entry name" value="FDX_ACB"/>
    <property type="match status" value="1"/>
</dbReference>
<name>A0A478FPJ0_9MOLU</name>
<organism evidence="6 7">
    <name type="scientific">Candidatus Mycoplasma haematohominis</name>
    <dbReference type="NCBI Taxonomy" id="1494318"/>
    <lineage>
        <taxon>Bacteria</taxon>
        <taxon>Bacillati</taxon>
        <taxon>Mycoplasmatota</taxon>
        <taxon>Mollicutes</taxon>
        <taxon>Mycoplasmataceae</taxon>
        <taxon>Mycoplasma</taxon>
    </lineage>
</organism>
<gene>
    <name evidence="6" type="primary">pheT</name>
    <name evidence="6" type="ORF">MHSWG343_02780</name>
</gene>